<keyword evidence="5" id="KW-0482">Metalloprotease</keyword>
<evidence type="ECO:0000256" key="1">
    <source>
        <dbReference type="ARBA" id="ARBA00022670"/>
    </source>
</evidence>
<feature type="domain" description="MPN" evidence="6">
    <location>
        <begin position="569"/>
        <end position="712"/>
    </location>
</feature>
<evidence type="ECO:0000256" key="4">
    <source>
        <dbReference type="ARBA" id="ARBA00022833"/>
    </source>
</evidence>
<dbReference type="SUPFAM" id="SSF69572">
    <property type="entry name" value="Activating enzymes of the ubiquitin-like proteins"/>
    <property type="match status" value="1"/>
</dbReference>
<gene>
    <name evidence="7" type="ORF">BEN47_18280</name>
</gene>
<dbReference type="GO" id="GO:0006508">
    <property type="term" value="P:proteolysis"/>
    <property type="evidence" value="ECO:0007669"/>
    <property type="project" value="UniProtKB-KW"/>
</dbReference>
<dbReference type="RefSeq" id="WP_070729755.1">
    <property type="nucleotide sequence ID" value="NZ_MDZB01000141.1"/>
</dbReference>
<dbReference type="Proteomes" id="UP000176294">
    <property type="component" value="Unassembled WGS sequence"/>
</dbReference>
<keyword evidence="2" id="KW-0479">Metal-binding</keyword>
<dbReference type="PANTHER" id="PTHR43267:SF1">
    <property type="entry name" value="TRNA THREONYLCARBAMOYLADENOSINE DEHYDRATASE"/>
    <property type="match status" value="1"/>
</dbReference>
<comment type="caution">
    <text evidence="7">The sequence shown here is derived from an EMBL/GenBank/DDBJ whole genome shotgun (WGS) entry which is preliminary data.</text>
</comment>
<evidence type="ECO:0000313" key="7">
    <source>
        <dbReference type="EMBL" id="OGX82707.1"/>
    </source>
</evidence>
<reference evidence="7 8" key="1">
    <citation type="submission" date="2016-08" db="EMBL/GenBank/DDBJ databases">
        <title>Hymenobacter coccineus sp. nov., Hymenobacter lapidarius sp. nov. and Hymenobacter glacialis sp. nov., isolated from Antarctic soil.</title>
        <authorList>
            <person name="Sedlacek I."/>
            <person name="Kralova S."/>
            <person name="Kyrova K."/>
            <person name="Maslanova I."/>
            <person name="Stankova E."/>
            <person name="Vrbovska V."/>
            <person name="Nemec M."/>
            <person name="Bartak M."/>
            <person name="Svec P."/>
            <person name="Busse H.-J."/>
            <person name="Pantucek R."/>
        </authorList>
    </citation>
    <scope>NUCLEOTIDE SEQUENCE [LARGE SCALE GENOMIC DNA]</scope>
    <source>
        <strain evidence="7 8">CCM 8643</strain>
    </source>
</reference>
<keyword evidence="1" id="KW-0645">Protease</keyword>
<keyword evidence="8" id="KW-1185">Reference proteome</keyword>
<evidence type="ECO:0000256" key="2">
    <source>
        <dbReference type="ARBA" id="ARBA00022723"/>
    </source>
</evidence>
<dbReference type="InterPro" id="IPR045886">
    <property type="entry name" value="ThiF/MoeB/HesA"/>
</dbReference>
<keyword evidence="4" id="KW-0862">Zinc</keyword>
<evidence type="ECO:0000256" key="3">
    <source>
        <dbReference type="ARBA" id="ARBA00022801"/>
    </source>
</evidence>
<evidence type="ECO:0000259" key="6">
    <source>
        <dbReference type="PROSITE" id="PS50249"/>
    </source>
</evidence>
<dbReference type="InterPro" id="IPR028090">
    <property type="entry name" value="JAB_dom_prok"/>
</dbReference>
<dbReference type="SUPFAM" id="SSF102712">
    <property type="entry name" value="JAB1/MPN domain"/>
    <property type="match status" value="1"/>
</dbReference>
<dbReference type="EMBL" id="MDZB01000141">
    <property type="protein sequence ID" value="OGX82707.1"/>
    <property type="molecule type" value="Genomic_DNA"/>
</dbReference>
<evidence type="ECO:0000313" key="8">
    <source>
        <dbReference type="Proteomes" id="UP000176294"/>
    </source>
</evidence>
<keyword evidence="3" id="KW-0378">Hydrolase</keyword>
<evidence type="ECO:0000256" key="5">
    <source>
        <dbReference type="ARBA" id="ARBA00023049"/>
    </source>
</evidence>
<dbReference type="GO" id="GO:0046872">
    <property type="term" value="F:metal ion binding"/>
    <property type="evidence" value="ECO:0007669"/>
    <property type="project" value="UniProtKB-KW"/>
</dbReference>
<dbReference type="STRING" id="1908237.BEN47_18280"/>
<name>A0A1G1SVR5_9BACT</name>
<dbReference type="GO" id="GO:0008641">
    <property type="term" value="F:ubiquitin-like modifier activating enzyme activity"/>
    <property type="evidence" value="ECO:0007669"/>
    <property type="project" value="InterPro"/>
</dbReference>
<dbReference type="AlphaFoldDB" id="A0A1G1SVR5"/>
<dbReference type="GO" id="GO:0061503">
    <property type="term" value="F:tRNA threonylcarbamoyladenosine dehydratase"/>
    <property type="evidence" value="ECO:0007669"/>
    <property type="project" value="TreeGrafter"/>
</dbReference>
<dbReference type="PROSITE" id="PS50249">
    <property type="entry name" value="MPN"/>
    <property type="match status" value="1"/>
</dbReference>
<dbReference type="InterPro" id="IPR037518">
    <property type="entry name" value="MPN"/>
</dbReference>
<dbReference type="OrthoDB" id="517279at2"/>
<dbReference type="InterPro" id="IPR000594">
    <property type="entry name" value="ThiF_NAD_FAD-bd"/>
</dbReference>
<dbReference type="PANTHER" id="PTHR43267">
    <property type="entry name" value="TRNA THREONYLCARBAMOYLADENOSINE DEHYDRATASE"/>
    <property type="match status" value="1"/>
</dbReference>
<sequence>MVDTGADTRFFNTFFAAEPNVTLLEPFVFEEAPARHVGGIRVETAKGPVHFTVHVPEAYPQGELLFWPKEIVGYAHQSIPKLPQHGGFLCLTTHTINHLPTRLAQEMRQLHGWLKRYYMQEELDEHYEYIAIRGAKCGHLHFDEEPADYGANRFVTQQSGTFAYSLLRPANTAVDLPTQAPTFLGSGLGNVAARWAANAHQPRYAGMWTLLSQEPVLQRKLRVERWGDLLPLLPEDFYAQMRQLGLEHGFRRQSPPSLGNRFMLAVGYPIPGSGGQEITWDTLFIPLSLLRRDASISAVRNRFEALGKQRVVWGEASNAAYSRFFGRGQLPAALVGRRVLIIGVGALGSCLAETLVRGGQRELDFADSDLVAPGNICRSRYRFRDAGSPKSLALQHHLEALSPYVSVQIHDSIPNTAPGAQNWARTAAWLNEYDLIFDCSANNEVLTTLHHAVPATRVLHISITEGAEELIAVASEAGCSLQERREQLLAHVGRPAHPEFREGAGCWHPTFRAAGANIEAMVGLAISELAEMARQKKTFRTFSLHHVPGRGIQVSTDQHYTQTQLSLQLVITGECLEQIKQLTQQHYPKEFGGVLVGNYSEDGSCAIVSRIIVPAKFKNSPTSFTPDPACINRQLQALPEQLQYLGDWHSHPDGPSQPSSTDRATIAKLATHPNVRTDSPILLIAQTKQHQVFSHFFVHHHGQLHAYQSSVS</sequence>
<protein>
    <recommendedName>
        <fullName evidence="6">MPN domain-containing protein</fullName>
    </recommendedName>
</protein>
<proteinExistence type="predicted"/>
<dbReference type="Gene3D" id="3.40.140.10">
    <property type="entry name" value="Cytidine Deaminase, domain 2"/>
    <property type="match status" value="1"/>
</dbReference>
<dbReference type="Gene3D" id="3.40.50.720">
    <property type="entry name" value="NAD(P)-binding Rossmann-like Domain"/>
    <property type="match status" value="1"/>
</dbReference>
<dbReference type="GO" id="GO:0061504">
    <property type="term" value="P:cyclic threonylcarbamoyladenosine biosynthetic process"/>
    <property type="evidence" value="ECO:0007669"/>
    <property type="project" value="TreeGrafter"/>
</dbReference>
<organism evidence="7 8">
    <name type="scientific">Hymenobacter lapidarius</name>
    <dbReference type="NCBI Taxonomy" id="1908237"/>
    <lineage>
        <taxon>Bacteria</taxon>
        <taxon>Pseudomonadati</taxon>
        <taxon>Bacteroidota</taxon>
        <taxon>Cytophagia</taxon>
        <taxon>Cytophagales</taxon>
        <taxon>Hymenobacteraceae</taxon>
        <taxon>Hymenobacter</taxon>
    </lineage>
</organism>
<dbReference type="Pfam" id="PF00899">
    <property type="entry name" value="ThiF"/>
    <property type="match status" value="1"/>
</dbReference>
<accession>A0A1G1SVR5</accession>
<dbReference type="InterPro" id="IPR035985">
    <property type="entry name" value="Ubiquitin-activating_enz"/>
</dbReference>
<dbReference type="GO" id="GO:0008237">
    <property type="term" value="F:metallopeptidase activity"/>
    <property type="evidence" value="ECO:0007669"/>
    <property type="project" value="UniProtKB-KW"/>
</dbReference>
<dbReference type="Pfam" id="PF14464">
    <property type="entry name" value="Prok-JAB"/>
    <property type="match status" value="1"/>
</dbReference>